<dbReference type="GO" id="GO:0030246">
    <property type="term" value="F:carbohydrate binding"/>
    <property type="evidence" value="ECO:0007669"/>
    <property type="project" value="InterPro"/>
</dbReference>
<gene>
    <name evidence="1" type="ORF">FC21_GL000111</name>
</gene>
<reference evidence="1 2" key="1">
    <citation type="journal article" date="2015" name="Genome Announc.">
        <title>Expanding the biotechnology potential of lactobacilli through comparative genomics of 213 strains and associated genera.</title>
        <authorList>
            <person name="Sun Z."/>
            <person name="Harris H.M."/>
            <person name="McCann A."/>
            <person name="Guo C."/>
            <person name="Argimon S."/>
            <person name="Zhang W."/>
            <person name="Yang X."/>
            <person name="Jeffery I.B."/>
            <person name="Cooney J.C."/>
            <person name="Kagawa T.F."/>
            <person name="Liu W."/>
            <person name="Song Y."/>
            <person name="Salvetti E."/>
            <person name="Wrobel A."/>
            <person name="Rasinkangas P."/>
            <person name="Parkhill J."/>
            <person name="Rea M.C."/>
            <person name="O'Sullivan O."/>
            <person name="Ritari J."/>
            <person name="Douillard F.P."/>
            <person name="Paul Ross R."/>
            <person name="Yang R."/>
            <person name="Briner A.E."/>
            <person name="Felis G.E."/>
            <person name="de Vos W.M."/>
            <person name="Barrangou R."/>
            <person name="Klaenhammer T.R."/>
            <person name="Caufield P.W."/>
            <person name="Cui Y."/>
            <person name="Zhang H."/>
            <person name="O'Toole P.W."/>
        </authorList>
    </citation>
    <scope>NUCLEOTIDE SEQUENCE [LARGE SCALE GENOMIC DNA]</scope>
    <source>
        <strain evidence="1 2">DSM 18793</strain>
    </source>
</reference>
<evidence type="ECO:0000313" key="1">
    <source>
        <dbReference type="EMBL" id="KRL93010.1"/>
    </source>
</evidence>
<dbReference type="CDD" id="cd09024">
    <property type="entry name" value="Aldose_epim_lacX"/>
    <property type="match status" value="1"/>
</dbReference>
<dbReference type="STRING" id="417373.GCA_001570685_00730"/>
<dbReference type="Proteomes" id="UP000051084">
    <property type="component" value="Unassembled WGS sequence"/>
</dbReference>
<organism evidence="1 2">
    <name type="scientific">Limosilactobacillus equigenerosi DSM 18793 = JCM 14505</name>
    <dbReference type="NCBI Taxonomy" id="1423742"/>
    <lineage>
        <taxon>Bacteria</taxon>
        <taxon>Bacillati</taxon>
        <taxon>Bacillota</taxon>
        <taxon>Bacilli</taxon>
        <taxon>Lactobacillales</taxon>
        <taxon>Lactobacillaceae</taxon>
        <taxon>Limosilactobacillus</taxon>
    </lineage>
</organism>
<dbReference type="GO" id="GO:0016853">
    <property type="term" value="F:isomerase activity"/>
    <property type="evidence" value="ECO:0007669"/>
    <property type="project" value="InterPro"/>
</dbReference>
<dbReference type="InterPro" id="IPR008183">
    <property type="entry name" value="Aldose_1/G6P_1-epimerase"/>
</dbReference>
<dbReference type="Pfam" id="PF01263">
    <property type="entry name" value="Aldose_epim"/>
    <property type="match status" value="1"/>
</dbReference>
<protein>
    <submittedName>
        <fullName evidence="1">Aldose 1-epimerase</fullName>
    </submittedName>
</protein>
<dbReference type="EMBL" id="AZGC01000049">
    <property type="protein sequence ID" value="KRL93010.1"/>
    <property type="molecule type" value="Genomic_DNA"/>
</dbReference>
<dbReference type="InterPro" id="IPR011013">
    <property type="entry name" value="Gal_mutarotase_sf_dom"/>
</dbReference>
<dbReference type="PATRIC" id="fig|1423742.4.peg.120"/>
<dbReference type="RefSeq" id="WP_054653033.1">
    <property type="nucleotide sequence ID" value="NZ_AZGC01000049.1"/>
</dbReference>
<proteinExistence type="predicted"/>
<dbReference type="InterPro" id="IPR037481">
    <property type="entry name" value="LacX"/>
</dbReference>
<comment type="caution">
    <text evidence="1">The sequence shown here is derived from an EMBL/GenBank/DDBJ whole genome shotgun (WGS) entry which is preliminary data.</text>
</comment>
<dbReference type="Gene3D" id="2.70.98.10">
    <property type="match status" value="1"/>
</dbReference>
<dbReference type="AlphaFoldDB" id="A0A0R1UQ29"/>
<evidence type="ECO:0000313" key="2">
    <source>
        <dbReference type="Proteomes" id="UP000051084"/>
    </source>
</evidence>
<accession>A0A0R1UQ29</accession>
<name>A0A0R1UQ29_9LACO</name>
<dbReference type="SUPFAM" id="SSF74650">
    <property type="entry name" value="Galactose mutarotase-like"/>
    <property type="match status" value="1"/>
</dbReference>
<dbReference type="InterPro" id="IPR014718">
    <property type="entry name" value="GH-type_carb-bd"/>
</dbReference>
<keyword evidence="2" id="KW-1185">Reference proteome</keyword>
<sequence>MITIQNDNLIVQINELGAQLHSIKRTDQPYEYLWQGQTETSWKRQAPVLFPFVGRLAYDKYTYKGQEYHQTQHGFARDKEFSVAKQTADTVTFKLANDDQTMSAYPFEFELLITYRVVNDQLLVNYQVQNPSATETLIYGLGAHPGFNMPLTDGAKFEDGTVTITPGKVMKRFKIADHMSDRAHAFDFDMTKPLALDHELFNEDAIVLELNGEPTTVTLTDPSGNHGVEVSLIDTPFVGIWSAYPNTGNFVCVEPWWGLADDVHSDGQLEHKEPMHHLAPNGADSYSFAIKPY</sequence>
<dbReference type="GO" id="GO:0005975">
    <property type="term" value="P:carbohydrate metabolic process"/>
    <property type="evidence" value="ECO:0007669"/>
    <property type="project" value="InterPro"/>
</dbReference>
<dbReference type="OrthoDB" id="9795355at2"/>